<organism evidence="6 7">
    <name type="scientific">Candidatus Anoxymicrobium japonicum</name>
    <dbReference type="NCBI Taxonomy" id="2013648"/>
    <lineage>
        <taxon>Bacteria</taxon>
        <taxon>Bacillati</taxon>
        <taxon>Actinomycetota</taxon>
        <taxon>Candidatus Geothermincolia</taxon>
        <taxon>Candidatus Geothermincolales</taxon>
        <taxon>Candidatus Anoxymicrobiaceae</taxon>
        <taxon>Candidatus Anoxymicrobium</taxon>
    </lineage>
</organism>
<feature type="transmembrane region" description="Helical" evidence="3">
    <location>
        <begin position="388"/>
        <end position="408"/>
    </location>
</feature>
<keyword evidence="1" id="KW-0677">Repeat</keyword>
<evidence type="ECO:0000256" key="1">
    <source>
        <dbReference type="ARBA" id="ARBA00022737"/>
    </source>
</evidence>
<dbReference type="AlphaFoldDB" id="A0A2N3G5Q9"/>
<dbReference type="Pfam" id="PF00432">
    <property type="entry name" value="Prenyltrans"/>
    <property type="match status" value="2"/>
</dbReference>
<dbReference type="Gene3D" id="1.50.10.20">
    <property type="match status" value="3"/>
</dbReference>
<evidence type="ECO:0000256" key="3">
    <source>
        <dbReference type="SAM" id="Phobius"/>
    </source>
</evidence>
<comment type="caution">
    <text evidence="6">The sequence shown here is derived from an EMBL/GenBank/DDBJ whole genome shotgun (WGS) entry which is preliminary data.</text>
</comment>
<keyword evidence="4" id="KW-0732">Signal</keyword>
<keyword evidence="3" id="KW-1133">Transmembrane helix</keyword>
<feature type="region of interest" description="Disordered" evidence="2">
    <location>
        <begin position="345"/>
        <end position="365"/>
    </location>
</feature>
<dbReference type="Proteomes" id="UP000233654">
    <property type="component" value="Unassembled WGS sequence"/>
</dbReference>
<dbReference type="InterPro" id="IPR008930">
    <property type="entry name" value="Terpenoid_cyclase/PrenylTrfase"/>
</dbReference>
<sequence>MRKIEPLVMLVIVMLLAAMAAPLALATANGAGSSVDRALDYLRSRQQSDGGFAEPGGKSSEQVTSWVICAVASAGKNPASWRMSGKSPVDFLSARAGGWSKLPDIERNCLAVCSAGADPRSFGGRNLVADIKARIATDGHIGDMVNDHCWGIIALVAAGEKAPDSSRTWLAARQNIDGGFGFSGDSGSDPDDTGAALQALAAAGEDRQSNTIKRALSYLRFCQASDGGFTWQAGASNTGSTAWCVQGLVAAGEDAGADAWAVSGKTPLDFLSSMQKDDGHFRYAVDTDTNPVWMTAESVPAVLKKQFPLNMSNTPKKDAPAAATNSSASANFTVATDNGAIPAIPANTNDADTTPSRANPPSAKHRLARDADLLSGWAVSDREPGGGVAAFLVICATYLLALGLVYLANEVISG</sequence>
<feature type="domain" description="Prenyltransferase alpha-alpha toroid" evidence="5">
    <location>
        <begin position="161"/>
        <end position="231"/>
    </location>
</feature>
<evidence type="ECO:0000256" key="4">
    <source>
        <dbReference type="SAM" id="SignalP"/>
    </source>
</evidence>
<protein>
    <recommendedName>
        <fullName evidence="5">Prenyltransferase alpha-alpha toroid domain-containing protein</fullName>
    </recommendedName>
</protein>
<keyword evidence="3" id="KW-0472">Membrane</keyword>
<dbReference type="SUPFAM" id="SSF48239">
    <property type="entry name" value="Terpenoid cyclases/Protein prenyltransferases"/>
    <property type="match status" value="2"/>
</dbReference>
<feature type="signal peptide" evidence="4">
    <location>
        <begin position="1"/>
        <end position="20"/>
    </location>
</feature>
<accession>A0A2N3G5Q9</accession>
<feature type="domain" description="Prenyltransferase alpha-alpha toroid" evidence="5">
    <location>
        <begin position="29"/>
        <end position="73"/>
    </location>
</feature>
<gene>
    <name evidence="6" type="ORF">CVT63_04870</name>
</gene>
<proteinExistence type="predicted"/>
<evidence type="ECO:0000313" key="7">
    <source>
        <dbReference type="Proteomes" id="UP000233654"/>
    </source>
</evidence>
<evidence type="ECO:0000256" key="2">
    <source>
        <dbReference type="SAM" id="MobiDB-lite"/>
    </source>
</evidence>
<feature type="compositionally biased region" description="Polar residues" evidence="2">
    <location>
        <begin position="346"/>
        <end position="359"/>
    </location>
</feature>
<evidence type="ECO:0000259" key="5">
    <source>
        <dbReference type="Pfam" id="PF00432"/>
    </source>
</evidence>
<keyword evidence="3" id="KW-0812">Transmembrane</keyword>
<evidence type="ECO:0000313" key="6">
    <source>
        <dbReference type="EMBL" id="PKQ28041.1"/>
    </source>
</evidence>
<dbReference type="GO" id="GO:0003824">
    <property type="term" value="F:catalytic activity"/>
    <property type="evidence" value="ECO:0007669"/>
    <property type="project" value="InterPro"/>
</dbReference>
<feature type="chain" id="PRO_5039340348" description="Prenyltransferase alpha-alpha toroid domain-containing protein" evidence="4">
    <location>
        <begin position="21"/>
        <end position="414"/>
    </location>
</feature>
<dbReference type="InterPro" id="IPR001330">
    <property type="entry name" value="Prenyltrans"/>
</dbReference>
<name>A0A2N3G5Q9_9ACTN</name>
<dbReference type="EMBL" id="PHEX01000036">
    <property type="protein sequence ID" value="PKQ28041.1"/>
    <property type="molecule type" value="Genomic_DNA"/>
</dbReference>
<reference evidence="6 7" key="1">
    <citation type="journal article" date="2017" name="ISME J.">
        <title>Potential for microbial H2 and metal transformations associated with novel bacteria and archaea in deep terrestrial subsurface sediments.</title>
        <authorList>
            <person name="Hernsdorf A.W."/>
            <person name="Amano Y."/>
            <person name="Miyakawa K."/>
            <person name="Ise K."/>
            <person name="Suzuki Y."/>
            <person name="Anantharaman K."/>
            <person name="Probst A."/>
            <person name="Burstein D."/>
            <person name="Thomas B.C."/>
            <person name="Banfield J.F."/>
        </authorList>
    </citation>
    <scope>NUCLEOTIDE SEQUENCE [LARGE SCALE GENOMIC DNA]</scope>
    <source>
        <strain evidence="6">HGW-Actinobacteria-3</strain>
    </source>
</reference>